<dbReference type="InterPro" id="IPR018113">
    <property type="entry name" value="PTrfase_EIIB_Cys"/>
</dbReference>
<dbReference type="GO" id="GO:0009401">
    <property type="term" value="P:phosphoenolpyruvate-dependent sugar phosphotransferase system"/>
    <property type="evidence" value="ECO:0007669"/>
    <property type="project" value="UniProtKB-KW"/>
</dbReference>
<organism evidence="8 9">
    <name type="scientific">Echinimonas agarilytica</name>
    <dbReference type="NCBI Taxonomy" id="1215918"/>
    <lineage>
        <taxon>Bacteria</taxon>
        <taxon>Pseudomonadati</taxon>
        <taxon>Pseudomonadota</taxon>
        <taxon>Gammaproteobacteria</taxon>
        <taxon>Alteromonadales</taxon>
        <taxon>Echinimonadaceae</taxon>
        <taxon>Echinimonas</taxon>
    </lineage>
</organism>
<dbReference type="NCBIfam" id="TIGR00826">
    <property type="entry name" value="EIIB_glc"/>
    <property type="match status" value="1"/>
</dbReference>
<name>A0AA41W876_9GAMM</name>
<evidence type="ECO:0000313" key="8">
    <source>
        <dbReference type="EMBL" id="MCM2681000.1"/>
    </source>
</evidence>
<dbReference type="EC" id="2.7.1.-" evidence="8"/>
<dbReference type="GO" id="GO:0005886">
    <property type="term" value="C:plasma membrane"/>
    <property type="evidence" value="ECO:0007669"/>
    <property type="project" value="TreeGrafter"/>
</dbReference>
<dbReference type="InterPro" id="IPR050429">
    <property type="entry name" value="PTS_Glucose_EIICBA"/>
</dbReference>
<dbReference type="Gene3D" id="3.30.1360.60">
    <property type="entry name" value="Glucose permease domain IIB"/>
    <property type="match status" value="1"/>
</dbReference>
<evidence type="ECO:0000256" key="3">
    <source>
        <dbReference type="ARBA" id="ARBA00022679"/>
    </source>
</evidence>
<sequence length="71" mass="7572">MAALGGHANIKQIGACITRLRLQVYDTQIISDDELKKIGAQGVVRIGDDNIQVIIGPLAEVIAAEMQALET</sequence>
<gene>
    <name evidence="8" type="ORF">NAF29_15200</name>
</gene>
<protein>
    <submittedName>
        <fullName evidence="8">Glucose PTS transporter subunit EIIB</fullName>
        <ecNumber evidence="8">2.7.1.-</ecNumber>
    </submittedName>
</protein>
<feature type="active site" description="Phosphocysteine intermediate; for EIIB activity" evidence="6">
    <location>
        <position position="16"/>
    </location>
</feature>
<dbReference type="PANTHER" id="PTHR30009">
    <property type="entry name" value="CYTOCHROME C-TYPE SYNTHESIS PROTEIN AND PTS TRANSMEMBRANE COMPONENT"/>
    <property type="match status" value="1"/>
</dbReference>
<dbReference type="PANTHER" id="PTHR30009:SF4">
    <property type="entry name" value="PTS SYSTEM N-ACETYLGLUCOSAMINE-SPECIFIC EIICBA COMPONENT"/>
    <property type="match status" value="1"/>
</dbReference>
<dbReference type="SUPFAM" id="SSF55604">
    <property type="entry name" value="Glucose permease domain IIB"/>
    <property type="match status" value="1"/>
</dbReference>
<dbReference type="InterPro" id="IPR001996">
    <property type="entry name" value="PTS_IIB_1"/>
</dbReference>
<keyword evidence="4" id="KW-0598">Phosphotransferase system</keyword>
<dbReference type="Pfam" id="PF00367">
    <property type="entry name" value="PTS_EIIB"/>
    <property type="match status" value="1"/>
</dbReference>
<evidence type="ECO:0000256" key="4">
    <source>
        <dbReference type="ARBA" id="ARBA00022683"/>
    </source>
</evidence>
<dbReference type="GO" id="GO:0015764">
    <property type="term" value="P:N-acetylglucosamine transport"/>
    <property type="evidence" value="ECO:0007669"/>
    <property type="project" value="TreeGrafter"/>
</dbReference>
<dbReference type="InterPro" id="IPR036878">
    <property type="entry name" value="Glu_permease_IIB"/>
</dbReference>
<dbReference type="PROSITE" id="PS01035">
    <property type="entry name" value="PTS_EIIB_TYPE_1_CYS"/>
    <property type="match status" value="1"/>
</dbReference>
<proteinExistence type="predicted"/>
<dbReference type="PROSITE" id="PS51098">
    <property type="entry name" value="PTS_EIIB_TYPE_1"/>
    <property type="match status" value="1"/>
</dbReference>
<keyword evidence="1" id="KW-0813">Transport</keyword>
<keyword evidence="2" id="KW-0762">Sugar transport</keyword>
<evidence type="ECO:0000256" key="5">
    <source>
        <dbReference type="ARBA" id="ARBA00022777"/>
    </source>
</evidence>
<evidence type="ECO:0000256" key="6">
    <source>
        <dbReference type="PROSITE-ProRule" id="PRU00421"/>
    </source>
</evidence>
<keyword evidence="3 8" id="KW-0808">Transferase</keyword>
<keyword evidence="5" id="KW-0418">Kinase</keyword>
<keyword evidence="9" id="KW-1185">Reference proteome</keyword>
<dbReference type="Proteomes" id="UP001165393">
    <property type="component" value="Unassembled WGS sequence"/>
</dbReference>
<reference evidence="8 9" key="1">
    <citation type="journal article" date="2013" name="Antonie Van Leeuwenhoek">
        <title>Echinimonas agarilytica gen. nov., sp. nov., a new gammaproteobacterium isolated from the sea urchin Strongylocentrotus intermedius.</title>
        <authorList>
            <person name="Nedashkovskaya O.I."/>
            <person name="Stenkova A.M."/>
            <person name="Zhukova N.V."/>
            <person name="Van Trappen S."/>
            <person name="Lee J.S."/>
            <person name="Kim S.B."/>
        </authorList>
    </citation>
    <scope>NUCLEOTIDE SEQUENCE [LARGE SCALE GENOMIC DNA]</scope>
    <source>
        <strain evidence="8 9">KMM 6351</strain>
    </source>
</reference>
<comment type="caution">
    <text evidence="8">The sequence shown here is derived from an EMBL/GenBank/DDBJ whole genome shotgun (WGS) entry which is preliminary data.</text>
</comment>
<accession>A0AA41W876</accession>
<dbReference type="AlphaFoldDB" id="A0AA41W876"/>
<evidence type="ECO:0000313" key="9">
    <source>
        <dbReference type="Proteomes" id="UP001165393"/>
    </source>
</evidence>
<dbReference type="GO" id="GO:0090563">
    <property type="term" value="F:protein-phosphocysteine-sugar phosphotransferase activity"/>
    <property type="evidence" value="ECO:0007669"/>
    <property type="project" value="TreeGrafter"/>
</dbReference>
<feature type="domain" description="PTS EIIB type-1" evidence="7">
    <location>
        <begin position="1"/>
        <end position="71"/>
    </location>
</feature>
<evidence type="ECO:0000259" key="7">
    <source>
        <dbReference type="PROSITE" id="PS51098"/>
    </source>
</evidence>
<evidence type="ECO:0000256" key="2">
    <source>
        <dbReference type="ARBA" id="ARBA00022597"/>
    </source>
</evidence>
<evidence type="ECO:0000256" key="1">
    <source>
        <dbReference type="ARBA" id="ARBA00022448"/>
    </source>
</evidence>
<dbReference type="GO" id="GO:0008982">
    <property type="term" value="F:protein-N(PI)-phosphohistidine-sugar phosphotransferase activity"/>
    <property type="evidence" value="ECO:0007669"/>
    <property type="project" value="InterPro"/>
</dbReference>
<dbReference type="GO" id="GO:0016301">
    <property type="term" value="F:kinase activity"/>
    <property type="evidence" value="ECO:0007669"/>
    <property type="project" value="UniProtKB-KW"/>
</dbReference>
<dbReference type="EMBL" id="JAMQGP010000008">
    <property type="protein sequence ID" value="MCM2681000.1"/>
    <property type="molecule type" value="Genomic_DNA"/>
</dbReference>